<gene>
    <name evidence="2" type="ORF">PABY_13500</name>
</gene>
<dbReference type="SUPFAM" id="SSF88723">
    <property type="entry name" value="PIN domain-like"/>
    <property type="match status" value="1"/>
</dbReference>
<dbReference type="Proteomes" id="UP001341135">
    <property type="component" value="Chromosome"/>
</dbReference>
<dbReference type="InterPro" id="IPR002716">
    <property type="entry name" value="PIN_dom"/>
</dbReference>
<keyword evidence="3" id="KW-1185">Reference proteome</keyword>
<dbReference type="GeneID" id="89289366"/>
<evidence type="ECO:0000313" key="3">
    <source>
        <dbReference type="Proteomes" id="UP001341135"/>
    </source>
</evidence>
<dbReference type="Gene3D" id="3.40.50.1010">
    <property type="entry name" value="5'-nuclease"/>
    <property type="match status" value="1"/>
</dbReference>
<organism evidence="2 3">
    <name type="scientific">Pyrodictium abyssi</name>
    <dbReference type="NCBI Taxonomy" id="54256"/>
    <lineage>
        <taxon>Archaea</taxon>
        <taxon>Thermoproteota</taxon>
        <taxon>Thermoprotei</taxon>
        <taxon>Desulfurococcales</taxon>
        <taxon>Pyrodictiaceae</taxon>
        <taxon>Pyrodictium</taxon>
    </lineage>
</organism>
<evidence type="ECO:0000313" key="2">
    <source>
        <dbReference type="EMBL" id="BES81783.1"/>
    </source>
</evidence>
<dbReference type="InterPro" id="IPR029060">
    <property type="entry name" value="PIN-like_dom_sf"/>
</dbReference>
<reference evidence="2 3" key="1">
    <citation type="submission" date="2023-09" db="EMBL/GenBank/DDBJ databases">
        <title>Pyrofollis japonicus gen. nov. sp. nov., a novel member of the family Pyrodictiaceae isolated from the Iheya North hydrothermal field.</title>
        <authorList>
            <person name="Miyazaki U."/>
            <person name="Sanari M."/>
            <person name="Tame A."/>
            <person name="Kitajima M."/>
            <person name="Okamoto A."/>
            <person name="Sawayama S."/>
            <person name="Miyazaki J."/>
            <person name="Takai K."/>
            <person name="Nakagawa S."/>
        </authorList>
    </citation>
    <scope>NUCLEOTIDE SEQUENCE [LARGE SCALE GENOMIC DNA]</scope>
    <source>
        <strain evidence="2 3">AV2</strain>
    </source>
</reference>
<dbReference type="RefSeq" id="WP_338248499.1">
    <property type="nucleotide sequence ID" value="NZ_AP028907.1"/>
</dbReference>
<name>A0ABN6ZNG7_9CREN</name>
<evidence type="ECO:0000259" key="1">
    <source>
        <dbReference type="Pfam" id="PF01850"/>
    </source>
</evidence>
<sequence length="154" mass="17497">MVEEEKPRKVVVDTHALLAMAFGELGEKATQLLQDVRRGRVVGLLPVTVAYEYIVHWRRGRIPVLTSLEEVVTFLTRYFRVENLDLTDWVKAAEIKHRGDGLLRDAEDPDLKRRRLSIVDSTVIVLAQKHRAPIVTGDRDLAYVASKLGITVAW</sequence>
<proteinExistence type="predicted"/>
<protein>
    <submittedName>
        <fullName evidence="2">PIN domain-containing protein</fullName>
    </submittedName>
</protein>
<accession>A0ABN6ZNG7</accession>
<dbReference type="EMBL" id="AP028907">
    <property type="protein sequence ID" value="BES81783.1"/>
    <property type="molecule type" value="Genomic_DNA"/>
</dbReference>
<feature type="domain" description="PIN" evidence="1">
    <location>
        <begin position="10"/>
        <end position="145"/>
    </location>
</feature>
<dbReference type="Pfam" id="PF01850">
    <property type="entry name" value="PIN"/>
    <property type="match status" value="1"/>
</dbReference>